<organism evidence="2 3">
    <name type="scientific">Phycomyces blakesleeanus</name>
    <dbReference type="NCBI Taxonomy" id="4837"/>
    <lineage>
        <taxon>Eukaryota</taxon>
        <taxon>Fungi</taxon>
        <taxon>Fungi incertae sedis</taxon>
        <taxon>Mucoromycota</taxon>
        <taxon>Mucoromycotina</taxon>
        <taxon>Mucoromycetes</taxon>
        <taxon>Mucorales</taxon>
        <taxon>Phycomycetaceae</taxon>
        <taxon>Phycomyces</taxon>
    </lineage>
</organism>
<name>A0ABR3B125_PHYBL</name>
<keyword evidence="1" id="KW-0472">Membrane</keyword>
<comment type="caution">
    <text evidence="2">The sequence shown here is derived from an EMBL/GenBank/DDBJ whole genome shotgun (WGS) entry which is preliminary data.</text>
</comment>
<keyword evidence="1" id="KW-0812">Transmembrane</keyword>
<dbReference type="Proteomes" id="UP001448207">
    <property type="component" value="Unassembled WGS sequence"/>
</dbReference>
<feature type="transmembrane region" description="Helical" evidence="1">
    <location>
        <begin position="20"/>
        <end position="41"/>
    </location>
</feature>
<keyword evidence="3" id="KW-1185">Reference proteome</keyword>
<evidence type="ECO:0000256" key="1">
    <source>
        <dbReference type="SAM" id="Phobius"/>
    </source>
</evidence>
<gene>
    <name evidence="2" type="ORF">J3Q64DRAFT_1848262</name>
</gene>
<reference evidence="2 3" key="1">
    <citation type="submission" date="2024-04" db="EMBL/GenBank/DDBJ databases">
        <title>Symmetric and asymmetric DNA N6-adenine methylation regulates different biological responses in Mucorales.</title>
        <authorList>
            <consortium name="Lawrence Berkeley National Laboratory"/>
            <person name="Lax C."/>
            <person name="Mondo S.J."/>
            <person name="Osorio-Concepcion M."/>
            <person name="Muszewska A."/>
            <person name="Corrochano-Luque M."/>
            <person name="Gutierrez G."/>
            <person name="Riley R."/>
            <person name="Lipzen A."/>
            <person name="Guo J."/>
            <person name="Hundley H."/>
            <person name="Amirebrahimi M."/>
            <person name="Ng V."/>
            <person name="Lorenzo-Gutierrez D."/>
            <person name="Binder U."/>
            <person name="Yang J."/>
            <person name="Song Y."/>
            <person name="Canovas D."/>
            <person name="Navarro E."/>
            <person name="Freitag M."/>
            <person name="Gabaldon T."/>
            <person name="Grigoriev I.V."/>
            <person name="Corrochano L.M."/>
            <person name="Nicolas F.E."/>
            <person name="Garre V."/>
        </authorList>
    </citation>
    <scope>NUCLEOTIDE SEQUENCE [LARGE SCALE GENOMIC DNA]</scope>
    <source>
        <strain evidence="2 3">L51</strain>
    </source>
</reference>
<dbReference type="EMBL" id="JBCLYO010000007">
    <property type="protein sequence ID" value="KAL0087445.1"/>
    <property type="molecule type" value="Genomic_DNA"/>
</dbReference>
<accession>A0ABR3B125</accession>
<proteinExistence type="predicted"/>
<keyword evidence="1" id="KW-1133">Transmembrane helix</keyword>
<protein>
    <submittedName>
        <fullName evidence="2">Uncharacterized protein</fullName>
    </submittedName>
</protein>
<evidence type="ECO:0000313" key="2">
    <source>
        <dbReference type="EMBL" id="KAL0087445.1"/>
    </source>
</evidence>
<sequence>MVYGHNNDKLLANPHPNPLLMLLSTLVPANISFASFLRVLFVFRLLMYLLSVVPTSPFLC</sequence>
<evidence type="ECO:0000313" key="3">
    <source>
        <dbReference type="Proteomes" id="UP001448207"/>
    </source>
</evidence>